<dbReference type="EMBL" id="CAICTM010000768">
    <property type="protein sequence ID" value="CAB9516240.1"/>
    <property type="molecule type" value="Genomic_DNA"/>
</dbReference>
<accession>A0A9N8E9B5</accession>
<feature type="compositionally biased region" description="Low complexity" evidence="5">
    <location>
        <begin position="122"/>
        <end position="134"/>
    </location>
</feature>
<protein>
    <recommendedName>
        <fullName evidence="6">Aspartyl/asparaginy/proline hydroxylase domain-containing protein</fullName>
    </recommendedName>
</protein>
<dbReference type="PANTHER" id="PTHR10605">
    <property type="entry name" value="HEPARAN SULFATE SULFOTRANSFERASE"/>
    <property type="match status" value="1"/>
</dbReference>
<dbReference type="AlphaFoldDB" id="A0A9N8E9B5"/>
<feature type="active site" description="For sulfotransferase activity" evidence="3">
    <location>
        <position position="380"/>
    </location>
</feature>
<proteinExistence type="inferred from homology"/>
<organism evidence="7 8">
    <name type="scientific">Seminavis robusta</name>
    <dbReference type="NCBI Taxonomy" id="568900"/>
    <lineage>
        <taxon>Eukaryota</taxon>
        <taxon>Sar</taxon>
        <taxon>Stramenopiles</taxon>
        <taxon>Ochrophyta</taxon>
        <taxon>Bacillariophyta</taxon>
        <taxon>Bacillariophyceae</taxon>
        <taxon>Bacillariophycidae</taxon>
        <taxon>Naviculales</taxon>
        <taxon>Naviculaceae</taxon>
        <taxon>Seminavis</taxon>
    </lineage>
</organism>
<sequence>MATPAEVVAEQHEEARRLLFSMPCAAPPSHEEIPLSMKTCPTLDLFASEKEEEEEKKACDEPVSSPSSGETHSHDATAIVPWSSRGRVDVSKIQALVKEGYRIIEHTPPPPATKNKQKASNKKNQNNANGSNNKNKPKQQQPRLFGPQYSATDIKSTTNLWDPVNAAVNNVNIIRPSHDAWGIGKIVLIFADDFLQGTYELPWWHLRTDIRQAVAPILDCLQIQTNQIVRLLLASLPPGTTIPLHQDSGAWVCQTHRVHVPIIVTEPDKIMFRVGLTDQQLQRIDCTPGHVFEMNNQCRHAVSNCSDDYRVHLILDYTSSSSSNNNNNNNNNNNERPQQQLQHVKLDPGEKLLQTRRSVDRLRNQGSRPTPSFLILGAQKAGTTSLYEYMMQHPLIVRPKRRETHCLDWRWKEEIAKGSNFTEKQLREHCELFYETQALKLHPSCCTGDSTPSYWLDSRRVIPRLKMVFPWRISFLVLTRNPIQRAESHYAMVTSSEGTPAQLKTRGTEWREKSFVQVVHEEFQNMHQCGLIPYWDMDAGTVDQTVFDGFINSAEEDQAWSLYLDRHVPLHTGSYGVLARGLYALQMRPWLHAFHPQDFLCLQLERDLNATTVQATMERVFDHVGVPSSFTLADVSPQNTRQYEPNMDENLYQVLERFFEPHNRRWEALVATLPNQSNKVGTMV</sequence>
<evidence type="ECO:0000313" key="7">
    <source>
        <dbReference type="EMBL" id="CAB9516240.1"/>
    </source>
</evidence>
<keyword evidence="8" id="KW-1185">Reference proteome</keyword>
<feature type="binding site" evidence="4">
    <location>
        <position position="480"/>
    </location>
    <ligand>
        <name>3'-phosphoadenylyl sulfate</name>
        <dbReference type="ChEBI" id="CHEBI:58339"/>
    </ligand>
</feature>
<gene>
    <name evidence="7" type="ORF">SEMRO_769_G199860.1</name>
</gene>
<feature type="binding site" evidence="4">
    <location>
        <position position="488"/>
    </location>
    <ligand>
        <name>3'-phosphoadenylyl sulfate</name>
        <dbReference type="ChEBI" id="CHEBI:58339"/>
    </ligand>
</feature>
<name>A0A9N8E9B5_9STRA</name>
<reference evidence="7" key="1">
    <citation type="submission" date="2020-06" db="EMBL/GenBank/DDBJ databases">
        <authorList>
            <consortium name="Plant Systems Biology data submission"/>
        </authorList>
    </citation>
    <scope>NUCLEOTIDE SEQUENCE</scope>
    <source>
        <strain evidence="7">D6</strain>
    </source>
</reference>
<dbReference type="PANTHER" id="PTHR10605:SF56">
    <property type="entry name" value="BIFUNCTIONAL HEPARAN SULFATE N-DEACETYLASE_N-SULFOTRANSFERASE"/>
    <property type="match status" value="1"/>
</dbReference>
<evidence type="ECO:0000256" key="4">
    <source>
        <dbReference type="PIRSR" id="PIRSR637359-2"/>
    </source>
</evidence>
<evidence type="ECO:0000256" key="5">
    <source>
        <dbReference type="SAM" id="MobiDB-lite"/>
    </source>
</evidence>
<dbReference type="InterPro" id="IPR027443">
    <property type="entry name" value="IPNS-like_sf"/>
</dbReference>
<dbReference type="SUPFAM" id="SSF51197">
    <property type="entry name" value="Clavaminate synthase-like"/>
    <property type="match status" value="1"/>
</dbReference>
<keyword evidence="2" id="KW-0808">Transferase</keyword>
<evidence type="ECO:0000256" key="2">
    <source>
        <dbReference type="ARBA" id="ARBA00022679"/>
    </source>
</evidence>
<feature type="domain" description="Aspartyl/asparaginy/proline hydroxylase" evidence="6">
    <location>
        <begin position="217"/>
        <end position="317"/>
    </location>
</feature>
<feature type="region of interest" description="Disordered" evidence="5">
    <location>
        <begin position="101"/>
        <end position="144"/>
    </location>
</feature>
<evidence type="ECO:0000256" key="1">
    <source>
        <dbReference type="ARBA" id="ARBA00007730"/>
    </source>
</evidence>
<comment type="caution">
    <text evidence="7">The sequence shown here is derived from an EMBL/GenBank/DDBJ whole genome shotgun (WGS) entry which is preliminary data.</text>
</comment>
<feature type="region of interest" description="Disordered" evidence="5">
    <location>
        <begin position="45"/>
        <end position="80"/>
    </location>
</feature>
<evidence type="ECO:0000256" key="3">
    <source>
        <dbReference type="PIRSR" id="PIRSR637359-1"/>
    </source>
</evidence>
<dbReference type="Gene3D" id="2.60.120.330">
    <property type="entry name" value="B-lactam Antibiotic, Isopenicillin N Synthase, Chain"/>
    <property type="match status" value="1"/>
</dbReference>
<dbReference type="Proteomes" id="UP001153069">
    <property type="component" value="Unassembled WGS sequence"/>
</dbReference>
<dbReference type="InterPro" id="IPR027417">
    <property type="entry name" value="P-loop_NTPase"/>
</dbReference>
<evidence type="ECO:0000313" key="8">
    <source>
        <dbReference type="Proteomes" id="UP001153069"/>
    </source>
</evidence>
<dbReference type="Gene3D" id="3.40.50.300">
    <property type="entry name" value="P-loop containing nucleotide triphosphate hydrolases"/>
    <property type="match status" value="1"/>
</dbReference>
<dbReference type="GO" id="GO:0008146">
    <property type="term" value="F:sulfotransferase activity"/>
    <property type="evidence" value="ECO:0007669"/>
    <property type="project" value="InterPro"/>
</dbReference>
<comment type="similarity">
    <text evidence="1">Belongs to the aspartyl/asparaginyl beta-hydroxylase family.</text>
</comment>
<dbReference type="InterPro" id="IPR037359">
    <property type="entry name" value="NST/OST"/>
</dbReference>
<evidence type="ECO:0000259" key="6">
    <source>
        <dbReference type="Pfam" id="PF05118"/>
    </source>
</evidence>
<dbReference type="SUPFAM" id="SSF52540">
    <property type="entry name" value="P-loop containing nucleoside triphosphate hydrolases"/>
    <property type="match status" value="1"/>
</dbReference>
<dbReference type="InterPro" id="IPR007803">
    <property type="entry name" value="Asp/Arg/Pro-Hydrxlase"/>
</dbReference>
<dbReference type="OrthoDB" id="411451at2759"/>
<dbReference type="Pfam" id="PF05118">
    <property type="entry name" value="Asp_Arg_Hydrox"/>
    <property type="match status" value="1"/>
</dbReference>